<dbReference type="EMBL" id="CM018034">
    <property type="protein sequence ID" value="KAA8543583.1"/>
    <property type="molecule type" value="Genomic_DNA"/>
</dbReference>
<gene>
    <name evidence="1" type="ORF">F0562_021671</name>
</gene>
<evidence type="ECO:0000313" key="2">
    <source>
        <dbReference type="Proteomes" id="UP000325577"/>
    </source>
</evidence>
<proteinExistence type="predicted"/>
<reference evidence="1 2" key="1">
    <citation type="submission" date="2019-09" db="EMBL/GenBank/DDBJ databases">
        <title>A chromosome-level genome assembly of the Chinese tupelo Nyssa sinensis.</title>
        <authorList>
            <person name="Yang X."/>
            <person name="Kang M."/>
            <person name="Yang Y."/>
            <person name="Xiong H."/>
            <person name="Wang M."/>
            <person name="Zhang Z."/>
            <person name="Wang Z."/>
            <person name="Wu H."/>
            <person name="Ma T."/>
            <person name="Liu J."/>
            <person name="Xi Z."/>
        </authorList>
    </citation>
    <scope>NUCLEOTIDE SEQUENCE [LARGE SCALE GENOMIC DNA]</scope>
    <source>
        <strain evidence="1">J267</strain>
        <tissue evidence="1">Leaf</tissue>
    </source>
</reference>
<evidence type="ECO:0000313" key="1">
    <source>
        <dbReference type="EMBL" id="KAA8543583.1"/>
    </source>
</evidence>
<accession>A0A5J5BKH7</accession>
<name>A0A5J5BKH7_9ASTE</name>
<dbReference type="Proteomes" id="UP000325577">
    <property type="component" value="Linkage Group LG11"/>
</dbReference>
<protein>
    <submittedName>
        <fullName evidence="1">Uncharacterized protein</fullName>
    </submittedName>
</protein>
<dbReference type="AlphaFoldDB" id="A0A5J5BKH7"/>
<organism evidence="1 2">
    <name type="scientific">Nyssa sinensis</name>
    <dbReference type="NCBI Taxonomy" id="561372"/>
    <lineage>
        <taxon>Eukaryota</taxon>
        <taxon>Viridiplantae</taxon>
        <taxon>Streptophyta</taxon>
        <taxon>Embryophyta</taxon>
        <taxon>Tracheophyta</taxon>
        <taxon>Spermatophyta</taxon>
        <taxon>Magnoliopsida</taxon>
        <taxon>eudicotyledons</taxon>
        <taxon>Gunneridae</taxon>
        <taxon>Pentapetalae</taxon>
        <taxon>asterids</taxon>
        <taxon>Cornales</taxon>
        <taxon>Nyssaceae</taxon>
        <taxon>Nyssa</taxon>
    </lineage>
</organism>
<sequence length="91" mass="10459">MFPLPIYLFYIFPSFDTSLLDNEREHACQHSCTGHDCVQACFLSLSYDLLVRLGLFSLCLCFIDICDQVIMDLTQSLKLDFTLIIIIIAFL</sequence>
<keyword evidence="2" id="KW-1185">Reference proteome</keyword>